<feature type="signal peptide" evidence="1">
    <location>
        <begin position="1"/>
        <end position="22"/>
    </location>
</feature>
<dbReference type="OrthoDB" id="1677943at2"/>
<protein>
    <recommendedName>
        <fullName evidence="4">TATA-box binding</fullName>
    </recommendedName>
</protein>
<dbReference type="RefSeq" id="WP_093690972.1">
    <property type="nucleotide sequence ID" value="NZ_FNBU01000019.1"/>
</dbReference>
<reference evidence="3" key="1">
    <citation type="submission" date="2016-10" db="EMBL/GenBank/DDBJ databases">
        <authorList>
            <person name="Varghese N."/>
            <person name="Submissions S."/>
        </authorList>
    </citation>
    <scope>NUCLEOTIDE SEQUENCE [LARGE SCALE GENOMIC DNA]</scope>
    <source>
        <strain evidence="3">DSM 23256</strain>
    </source>
</reference>
<evidence type="ECO:0000313" key="2">
    <source>
        <dbReference type="EMBL" id="SDF64737.1"/>
    </source>
</evidence>
<dbReference type="Proteomes" id="UP000243333">
    <property type="component" value="Unassembled WGS sequence"/>
</dbReference>
<keyword evidence="1" id="KW-0732">Signal</keyword>
<keyword evidence="3" id="KW-1185">Reference proteome</keyword>
<dbReference type="EMBL" id="FNBU01000019">
    <property type="protein sequence ID" value="SDF64737.1"/>
    <property type="molecule type" value="Genomic_DNA"/>
</dbReference>
<feature type="chain" id="PRO_5039507113" description="TATA-box binding" evidence="1">
    <location>
        <begin position="23"/>
        <end position="226"/>
    </location>
</feature>
<organism evidence="2 3">
    <name type="scientific">Sporolituus thermophilus DSM 23256</name>
    <dbReference type="NCBI Taxonomy" id="1123285"/>
    <lineage>
        <taxon>Bacteria</taxon>
        <taxon>Bacillati</taxon>
        <taxon>Bacillota</taxon>
        <taxon>Negativicutes</taxon>
        <taxon>Selenomonadales</taxon>
        <taxon>Sporomusaceae</taxon>
        <taxon>Sporolituus</taxon>
    </lineage>
</organism>
<sequence length="226" mass="24970">MPIKRWLAMLLVLLVFCRPVQAFGWPDPAAVATIKEIWQAQTLDQLRQGVVAIPEEAVNEYLAGALANFPGITEARVTILPDNRLRLAFTARQTGRVVVEGRIMKLVQNQDEAQMVVAIGKRSLRDRPVASWLFSHLSLGALVKLFGNPLIGAGDYFVARFDGNLLVVDFKPYIDQSPLRTVTFAGRSLADLIAVDAVTTGSGVLYLHVSYHGPVELFSLLRQFID</sequence>
<accession>A0A1G7MSP8</accession>
<evidence type="ECO:0000256" key="1">
    <source>
        <dbReference type="SAM" id="SignalP"/>
    </source>
</evidence>
<dbReference type="AlphaFoldDB" id="A0A1G7MSP8"/>
<evidence type="ECO:0008006" key="4">
    <source>
        <dbReference type="Google" id="ProtNLM"/>
    </source>
</evidence>
<proteinExistence type="predicted"/>
<evidence type="ECO:0000313" key="3">
    <source>
        <dbReference type="Proteomes" id="UP000243333"/>
    </source>
</evidence>
<gene>
    <name evidence="2" type="ORF">SAMN05660235_02284</name>
</gene>
<name>A0A1G7MSP8_9FIRM</name>
<dbReference type="STRING" id="1123285.SAMN05660235_02284"/>